<dbReference type="EC" id="4.2.1.47" evidence="2"/>
<reference evidence="3" key="1">
    <citation type="journal article" date="2019" name="Int. J. Syst. Evol. Microbiol.">
        <title>The Global Catalogue of Microorganisms (GCM) 10K type strain sequencing project: providing services to taxonomists for standard genome sequencing and annotation.</title>
        <authorList>
            <consortium name="The Broad Institute Genomics Platform"/>
            <consortium name="The Broad Institute Genome Sequencing Center for Infectious Disease"/>
            <person name="Wu L."/>
            <person name="Ma J."/>
        </authorList>
    </citation>
    <scope>NUCLEOTIDE SEQUENCE [LARGE SCALE GENOMIC DNA]</scope>
    <source>
        <strain evidence="3">KCTC 42964</strain>
    </source>
</reference>
<proteinExistence type="predicted"/>
<evidence type="ECO:0000259" key="1">
    <source>
        <dbReference type="Pfam" id="PF16363"/>
    </source>
</evidence>
<dbReference type="EMBL" id="JBHRTR010000020">
    <property type="protein sequence ID" value="MFC3227181.1"/>
    <property type="molecule type" value="Genomic_DNA"/>
</dbReference>
<comment type="caution">
    <text evidence="2">The sequence shown here is derived from an EMBL/GenBank/DDBJ whole genome shotgun (WGS) entry which is preliminary data.</text>
</comment>
<gene>
    <name evidence="2" type="ORF">ACFOGJ_08075</name>
</gene>
<keyword evidence="3" id="KW-1185">Reference proteome</keyword>
<feature type="domain" description="NAD(P)-binding" evidence="1">
    <location>
        <begin position="22"/>
        <end position="325"/>
    </location>
</feature>
<protein>
    <submittedName>
        <fullName evidence="2">GDP-mannose 4,6-dehydratase</fullName>
        <ecNumber evidence="2">4.2.1.47</ecNumber>
    </submittedName>
</protein>
<dbReference type="InterPro" id="IPR016040">
    <property type="entry name" value="NAD(P)-bd_dom"/>
</dbReference>
<dbReference type="GO" id="GO:0008446">
    <property type="term" value="F:GDP-mannose 4,6-dehydratase activity"/>
    <property type="evidence" value="ECO:0007669"/>
    <property type="project" value="UniProtKB-EC"/>
</dbReference>
<dbReference type="SUPFAM" id="SSF51735">
    <property type="entry name" value="NAD(P)-binding Rossmann-fold domains"/>
    <property type="match status" value="1"/>
</dbReference>
<accession>A0ABV7KYE7</accession>
<keyword evidence="2" id="KW-0456">Lyase</keyword>
<organism evidence="2 3">
    <name type="scientific">Marinibaculum pumilum</name>
    <dbReference type="NCBI Taxonomy" id="1766165"/>
    <lineage>
        <taxon>Bacteria</taxon>
        <taxon>Pseudomonadati</taxon>
        <taxon>Pseudomonadota</taxon>
        <taxon>Alphaproteobacteria</taxon>
        <taxon>Rhodospirillales</taxon>
        <taxon>Rhodospirillaceae</taxon>
        <taxon>Marinibaculum</taxon>
    </lineage>
</organism>
<evidence type="ECO:0000313" key="3">
    <source>
        <dbReference type="Proteomes" id="UP001595528"/>
    </source>
</evidence>
<evidence type="ECO:0000313" key="2">
    <source>
        <dbReference type="EMBL" id="MFC3227181.1"/>
    </source>
</evidence>
<dbReference type="Pfam" id="PF16363">
    <property type="entry name" value="GDP_Man_Dehyd"/>
    <property type="match status" value="1"/>
</dbReference>
<name>A0ABV7KYE7_9PROT</name>
<sequence>MTITTQPAGVDRKAFWRDRRVFVTGATGLVGSALTRTLLDLRADVVALVRDWVPGSALVKDGTIERVTVVRGDIRDQELLTRALAEYEIATVIHLAAQTIVPIANRNPVSTWESNIAGTWRLLEACRLNPKVSEVVLASSDKAYGEVTDLPYREDTPLQAVFPYDASKACSDIIAKSYARSFGVPAAVTRCGNFFGGGDLNWNRIVPGTVRSVVRGERPVIRSDGTLVRDYIYVEDAVGAYLTLAEQLAHRKDLAGEAFNFSTGERQSARELVDRILGHMTSNLDPDVRNEASNEIPHQYLDATKARETLGWKPGFGLDEGLKKTIGWYRDYLEAA</sequence>
<dbReference type="Proteomes" id="UP001595528">
    <property type="component" value="Unassembled WGS sequence"/>
</dbReference>
<dbReference type="RefSeq" id="WP_379899342.1">
    <property type="nucleotide sequence ID" value="NZ_JBHRTR010000020.1"/>
</dbReference>
<dbReference type="Gene3D" id="3.40.50.720">
    <property type="entry name" value="NAD(P)-binding Rossmann-like Domain"/>
    <property type="match status" value="1"/>
</dbReference>
<dbReference type="PANTHER" id="PTHR43000">
    <property type="entry name" value="DTDP-D-GLUCOSE 4,6-DEHYDRATASE-RELATED"/>
    <property type="match status" value="1"/>
</dbReference>
<dbReference type="Gene3D" id="3.90.25.10">
    <property type="entry name" value="UDP-galactose 4-epimerase, domain 1"/>
    <property type="match status" value="1"/>
</dbReference>
<dbReference type="InterPro" id="IPR036291">
    <property type="entry name" value="NAD(P)-bd_dom_sf"/>
</dbReference>